<dbReference type="InterPro" id="IPR000838">
    <property type="entry name" value="RNA_pol_sigma70_ECF_CS"/>
</dbReference>
<dbReference type="EMBL" id="JAELUP010000089">
    <property type="protein sequence ID" value="MBJ6362647.1"/>
    <property type="molecule type" value="Genomic_DNA"/>
</dbReference>
<dbReference type="Pfam" id="PF04542">
    <property type="entry name" value="Sigma70_r2"/>
    <property type="match status" value="1"/>
</dbReference>
<dbReference type="InterPro" id="IPR036388">
    <property type="entry name" value="WH-like_DNA-bd_sf"/>
</dbReference>
<evidence type="ECO:0000313" key="10">
    <source>
        <dbReference type="Proteomes" id="UP000640274"/>
    </source>
</evidence>
<keyword evidence="10" id="KW-1185">Reference proteome</keyword>
<evidence type="ECO:0000259" key="7">
    <source>
        <dbReference type="Pfam" id="PF04542"/>
    </source>
</evidence>
<organism evidence="9 10">
    <name type="scientific">Paenibacillus roseus</name>
    <dbReference type="NCBI Taxonomy" id="2798579"/>
    <lineage>
        <taxon>Bacteria</taxon>
        <taxon>Bacillati</taxon>
        <taxon>Bacillota</taxon>
        <taxon>Bacilli</taxon>
        <taxon>Bacillales</taxon>
        <taxon>Paenibacillaceae</taxon>
        <taxon>Paenibacillus</taxon>
    </lineage>
</organism>
<dbReference type="GO" id="GO:0003677">
    <property type="term" value="F:DNA binding"/>
    <property type="evidence" value="ECO:0007669"/>
    <property type="project" value="UniProtKB-KW"/>
</dbReference>
<sequence length="172" mass="19489">MDDSDWKYVEQMDTDGLQHLMSAYGQDIWNLAFLLTKRHHLADDITQDVFIKVYQSIHLFRGASSMKTWLLSITRNIAINYLRTAFMRKVTLTSWISTQGVNASAEKEVLEQSVAEEIWRVVLELPLKLREALILHAKYELSMKEIASVLGVSSTSSGPVGPGGLWLQPQPL</sequence>
<dbReference type="Pfam" id="PF08281">
    <property type="entry name" value="Sigma70_r4_2"/>
    <property type="match status" value="1"/>
</dbReference>
<evidence type="ECO:0000259" key="8">
    <source>
        <dbReference type="Pfam" id="PF08281"/>
    </source>
</evidence>
<reference evidence="9" key="1">
    <citation type="submission" date="2020-12" db="EMBL/GenBank/DDBJ databases">
        <authorList>
            <person name="Huq M.A."/>
        </authorList>
    </citation>
    <scope>NUCLEOTIDE SEQUENCE</scope>
    <source>
        <strain evidence="9">MAHUQ-46</strain>
    </source>
</reference>
<evidence type="ECO:0000256" key="1">
    <source>
        <dbReference type="ARBA" id="ARBA00010641"/>
    </source>
</evidence>
<dbReference type="SUPFAM" id="SSF88946">
    <property type="entry name" value="Sigma2 domain of RNA polymerase sigma factors"/>
    <property type="match status" value="1"/>
</dbReference>
<dbReference type="PANTHER" id="PTHR43133:SF46">
    <property type="entry name" value="RNA POLYMERASE SIGMA-70 FACTOR ECF SUBFAMILY"/>
    <property type="match status" value="1"/>
</dbReference>
<evidence type="ECO:0000256" key="5">
    <source>
        <dbReference type="ARBA" id="ARBA00023163"/>
    </source>
</evidence>
<proteinExistence type="inferred from homology"/>
<feature type="domain" description="RNA polymerase sigma factor 70 region 4 type 2" evidence="8">
    <location>
        <begin position="116"/>
        <end position="156"/>
    </location>
</feature>
<dbReference type="RefSeq" id="WP_199020193.1">
    <property type="nucleotide sequence ID" value="NZ_JAELUP010000089.1"/>
</dbReference>
<dbReference type="InterPro" id="IPR013249">
    <property type="entry name" value="RNA_pol_sigma70_r4_t2"/>
</dbReference>
<dbReference type="GO" id="GO:0006352">
    <property type="term" value="P:DNA-templated transcription initiation"/>
    <property type="evidence" value="ECO:0007669"/>
    <property type="project" value="InterPro"/>
</dbReference>
<dbReference type="InterPro" id="IPR013325">
    <property type="entry name" value="RNA_pol_sigma_r2"/>
</dbReference>
<accession>A0A934J905</accession>
<keyword evidence="5 6" id="KW-0804">Transcription</keyword>
<dbReference type="GO" id="GO:0016987">
    <property type="term" value="F:sigma factor activity"/>
    <property type="evidence" value="ECO:0007669"/>
    <property type="project" value="UniProtKB-KW"/>
</dbReference>
<dbReference type="NCBIfam" id="TIGR02937">
    <property type="entry name" value="sigma70-ECF"/>
    <property type="match status" value="1"/>
</dbReference>
<dbReference type="InterPro" id="IPR039425">
    <property type="entry name" value="RNA_pol_sigma-70-like"/>
</dbReference>
<evidence type="ECO:0000256" key="4">
    <source>
        <dbReference type="ARBA" id="ARBA00023125"/>
    </source>
</evidence>
<dbReference type="GO" id="GO:0006950">
    <property type="term" value="P:response to stress"/>
    <property type="evidence" value="ECO:0007669"/>
    <property type="project" value="UniProtKB-ARBA"/>
</dbReference>
<dbReference type="Gene3D" id="1.10.10.10">
    <property type="entry name" value="Winged helix-like DNA-binding domain superfamily/Winged helix DNA-binding domain"/>
    <property type="match status" value="1"/>
</dbReference>
<dbReference type="PANTHER" id="PTHR43133">
    <property type="entry name" value="RNA POLYMERASE ECF-TYPE SIGMA FACTO"/>
    <property type="match status" value="1"/>
</dbReference>
<comment type="caution">
    <text evidence="9">The sequence shown here is derived from an EMBL/GenBank/DDBJ whole genome shotgun (WGS) entry which is preliminary data.</text>
</comment>
<keyword evidence="2 6" id="KW-0805">Transcription regulation</keyword>
<gene>
    <name evidence="9" type="ORF">JFN88_15620</name>
</gene>
<evidence type="ECO:0000256" key="3">
    <source>
        <dbReference type="ARBA" id="ARBA00023082"/>
    </source>
</evidence>
<dbReference type="Gene3D" id="1.10.1740.10">
    <property type="match status" value="1"/>
</dbReference>
<dbReference type="SUPFAM" id="SSF88659">
    <property type="entry name" value="Sigma3 and sigma4 domains of RNA polymerase sigma factors"/>
    <property type="match status" value="1"/>
</dbReference>
<feature type="domain" description="RNA polymerase sigma-70 region 2" evidence="7">
    <location>
        <begin position="20"/>
        <end position="84"/>
    </location>
</feature>
<dbReference type="InterPro" id="IPR013324">
    <property type="entry name" value="RNA_pol_sigma_r3/r4-like"/>
</dbReference>
<dbReference type="PROSITE" id="PS01063">
    <property type="entry name" value="SIGMA70_ECF"/>
    <property type="match status" value="1"/>
</dbReference>
<dbReference type="InterPro" id="IPR014284">
    <property type="entry name" value="RNA_pol_sigma-70_dom"/>
</dbReference>
<dbReference type="InterPro" id="IPR007627">
    <property type="entry name" value="RNA_pol_sigma70_r2"/>
</dbReference>
<keyword evidence="4 6" id="KW-0238">DNA-binding</keyword>
<evidence type="ECO:0000256" key="6">
    <source>
        <dbReference type="RuleBase" id="RU000716"/>
    </source>
</evidence>
<evidence type="ECO:0000313" key="9">
    <source>
        <dbReference type="EMBL" id="MBJ6362647.1"/>
    </source>
</evidence>
<protein>
    <recommendedName>
        <fullName evidence="6">RNA polymerase sigma factor</fullName>
    </recommendedName>
</protein>
<keyword evidence="3 6" id="KW-0731">Sigma factor</keyword>
<dbReference type="Proteomes" id="UP000640274">
    <property type="component" value="Unassembled WGS sequence"/>
</dbReference>
<evidence type="ECO:0000256" key="2">
    <source>
        <dbReference type="ARBA" id="ARBA00023015"/>
    </source>
</evidence>
<comment type="similarity">
    <text evidence="1 6">Belongs to the sigma-70 factor family. ECF subfamily.</text>
</comment>
<dbReference type="AlphaFoldDB" id="A0A934J905"/>
<name>A0A934J905_9BACL</name>